<dbReference type="PROSITE" id="PS50043">
    <property type="entry name" value="HTH_LUXR_2"/>
    <property type="match status" value="1"/>
</dbReference>
<comment type="caution">
    <text evidence="5">The sequence shown here is derived from an EMBL/GenBank/DDBJ whole genome shotgun (WGS) entry which is preliminary data.</text>
</comment>
<dbReference type="InterPro" id="IPR036388">
    <property type="entry name" value="WH-like_DNA-bd_sf"/>
</dbReference>
<dbReference type="Gene3D" id="3.30.450.80">
    <property type="entry name" value="Transcription factor LuxR-like, autoinducer-binding domain"/>
    <property type="match status" value="1"/>
</dbReference>
<evidence type="ECO:0000256" key="3">
    <source>
        <dbReference type="ARBA" id="ARBA00023163"/>
    </source>
</evidence>
<sequence length="250" mass="28145">MSFPPQTISQSFRSRISRAEDFASALDCLMEITSDLGFTQVLYAYMPRAPRLPNGDWLPLKLNVRNFPDHWEDEWRQFMRVDPYYRACFDGTMPLDWSEVQERPNLSAQQKAACGYLNDLGLSRGITVPVHLPTGRFAVVSAITDRSGANWTNVQATARDPLHWLTHAFTQFVLERGFEDQIETAASVQLTPREIECLRWASAGKTSADTAIIIGRSVETVRLHMKNAIRKLDACNRAQAVAAAIQMGVI</sequence>
<evidence type="ECO:0000256" key="1">
    <source>
        <dbReference type="ARBA" id="ARBA00023015"/>
    </source>
</evidence>
<dbReference type="Gene3D" id="1.10.10.10">
    <property type="entry name" value="Winged helix-like DNA-binding domain superfamily/Winged helix DNA-binding domain"/>
    <property type="match status" value="1"/>
</dbReference>
<keyword evidence="2" id="KW-0238">DNA-binding</keyword>
<keyword evidence="1" id="KW-0805">Transcription regulation</keyword>
<dbReference type="EMBL" id="JBHTMX010000009">
    <property type="protein sequence ID" value="MFD1330937.1"/>
    <property type="molecule type" value="Genomic_DNA"/>
</dbReference>
<organism evidence="5 6">
    <name type="scientific">Methylopila musalis</name>
    <dbReference type="NCBI Taxonomy" id="1134781"/>
    <lineage>
        <taxon>Bacteria</taxon>
        <taxon>Pseudomonadati</taxon>
        <taxon>Pseudomonadota</taxon>
        <taxon>Alphaproteobacteria</taxon>
        <taxon>Hyphomicrobiales</taxon>
        <taxon>Methylopilaceae</taxon>
        <taxon>Methylopila</taxon>
    </lineage>
</organism>
<dbReference type="SMART" id="SM00421">
    <property type="entry name" value="HTH_LUXR"/>
    <property type="match status" value="1"/>
</dbReference>
<reference evidence="6" key="1">
    <citation type="journal article" date="2019" name="Int. J. Syst. Evol. Microbiol.">
        <title>The Global Catalogue of Microorganisms (GCM) 10K type strain sequencing project: providing services to taxonomists for standard genome sequencing and annotation.</title>
        <authorList>
            <consortium name="The Broad Institute Genomics Platform"/>
            <consortium name="The Broad Institute Genome Sequencing Center for Infectious Disease"/>
            <person name="Wu L."/>
            <person name="Ma J."/>
        </authorList>
    </citation>
    <scope>NUCLEOTIDE SEQUENCE [LARGE SCALE GENOMIC DNA]</scope>
    <source>
        <strain evidence="6">CCUG 61696</strain>
    </source>
</reference>
<keyword evidence="6" id="KW-1185">Reference proteome</keyword>
<protein>
    <submittedName>
        <fullName evidence="5">Autoinducer binding domain-containing protein</fullName>
    </submittedName>
</protein>
<dbReference type="PRINTS" id="PR00038">
    <property type="entry name" value="HTHLUXR"/>
</dbReference>
<gene>
    <name evidence="5" type="ORF">ACFQ4O_02895</name>
</gene>
<dbReference type="PANTHER" id="PTHR44688:SF16">
    <property type="entry name" value="DNA-BINDING TRANSCRIPTIONAL ACTIVATOR DEVR_DOSR"/>
    <property type="match status" value="1"/>
</dbReference>
<accession>A0ABW3Z426</accession>
<dbReference type="InterPro" id="IPR005143">
    <property type="entry name" value="TF_LuxR_autoind-bd_dom"/>
</dbReference>
<dbReference type="Proteomes" id="UP001597171">
    <property type="component" value="Unassembled WGS sequence"/>
</dbReference>
<dbReference type="RefSeq" id="WP_378774138.1">
    <property type="nucleotide sequence ID" value="NZ_JBHTMX010000009.1"/>
</dbReference>
<evidence type="ECO:0000313" key="6">
    <source>
        <dbReference type="Proteomes" id="UP001597171"/>
    </source>
</evidence>
<dbReference type="SUPFAM" id="SSF75516">
    <property type="entry name" value="Pheromone-binding domain of LuxR-like quorum-sensing transcription factors"/>
    <property type="match status" value="1"/>
</dbReference>
<dbReference type="InterPro" id="IPR036693">
    <property type="entry name" value="TF_LuxR_autoind-bd_dom_sf"/>
</dbReference>
<evidence type="ECO:0000256" key="2">
    <source>
        <dbReference type="ARBA" id="ARBA00023125"/>
    </source>
</evidence>
<dbReference type="InterPro" id="IPR016032">
    <property type="entry name" value="Sig_transdc_resp-reg_C-effctor"/>
</dbReference>
<dbReference type="Pfam" id="PF00196">
    <property type="entry name" value="GerE"/>
    <property type="match status" value="1"/>
</dbReference>
<keyword evidence="3" id="KW-0804">Transcription</keyword>
<dbReference type="SUPFAM" id="SSF46894">
    <property type="entry name" value="C-terminal effector domain of the bipartite response regulators"/>
    <property type="match status" value="1"/>
</dbReference>
<name>A0ABW3Z426_9HYPH</name>
<dbReference type="Pfam" id="PF03472">
    <property type="entry name" value="Autoind_bind"/>
    <property type="match status" value="1"/>
</dbReference>
<dbReference type="InterPro" id="IPR000792">
    <property type="entry name" value="Tscrpt_reg_LuxR_C"/>
</dbReference>
<dbReference type="PANTHER" id="PTHR44688">
    <property type="entry name" value="DNA-BINDING TRANSCRIPTIONAL ACTIVATOR DEVR_DOSR"/>
    <property type="match status" value="1"/>
</dbReference>
<evidence type="ECO:0000259" key="4">
    <source>
        <dbReference type="PROSITE" id="PS50043"/>
    </source>
</evidence>
<feature type="domain" description="HTH luxR-type" evidence="4">
    <location>
        <begin position="183"/>
        <end position="248"/>
    </location>
</feature>
<evidence type="ECO:0000313" key="5">
    <source>
        <dbReference type="EMBL" id="MFD1330937.1"/>
    </source>
</evidence>
<dbReference type="CDD" id="cd06170">
    <property type="entry name" value="LuxR_C_like"/>
    <property type="match status" value="1"/>
</dbReference>
<proteinExistence type="predicted"/>